<keyword evidence="1" id="KW-0511">Multifunctional enzyme</keyword>
<dbReference type="GO" id="GO:0003824">
    <property type="term" value="F:catalytic activity"/>
    <property type="evidence" value="ECO:0007669"/>
    <property type="project" value="UniProtKB-KW"/>
</dbReference>
<dbReference type="CDD" id="cd09274">
    <property type="entry name" value="RNase_HI_RT_Ty3"/>
    <property type="match status" value="1"/>
</dbReference>
<evidence type="ECO:0000256" key="2">
    <source>
        <dbReference type="SAM" id="MobiDB-lite"/>
    </source>
</evidence>
<evidence type="ECO:0000259" key="4">
    <source>
        <dbReference type="Pfam" id="PF17919"/>
    </source>
</evidence>
<feature type="region of interest" description="Disordered" evidence="2">
    <location>
        <begin position="115"/>
        <end position="148"/>
    </location>
</feature>
<name>A0A2N9ECI5_FAGSY</name>
<dbReference type="InterPro" id="IPR041577">
    <property type="entry name" value="RT_RNaseH_2"/>
</dbReference>
<protein>
    <submittedName>
        <fullName evidence="6">Uncharacterized protein</fullName>
    </submittedName>
</protein>
<proteinExistence type="predicted"/>
<dbReference type="CDD" id="cd01647">
    <property type="entry name" value="RT_LTR"/>
    <property type="match status" value="1"/>
</dbReference>
<dbReference type="Gene3D" id="3.10.10.10">
    <property type="entry name" value="HIV Type 1 Reverse Transcriptase, subunit A, domain 1"/>
    <property type="match status" value="1"/>
</dbReference>
<evidence type="ECO:0000256" key="1">
    <source>
        <dbReference type="ARBA" id="ARBA00023268"/>
    </source>
</evidence>
<dbReference type="InterPro" id="IPR043502">
    <property type="entry name" value="DNA/RNA_pol_sf"/>
</dbReference>
<dbReference type="SUPFAM" id="SSF56672">
    <property type="entry name" value="DNA/RNA polymerases"/>
    <property type="match status" value="1"/>
</dbReference>
<dbReference type="Pfam" id="PF24626">
    <property type="entry name" value="SH3_Tf2-1"/>
    <property type="match status" value="1"/>
</dbReference>
<dbReference type="PANTHER" id="PTHR37984:SF5">
    <property type="entry name" value="PROTEIN NYNRIN-LIKE"/>
    <property type="match status" value="1"/>
</dbReference>
<evidence type="ECO:0000259" key="5">
    <source>
        <dbReference type="Pfam" id="PF24626"/>
    </source>
</evidence>
<feature type="region of interest" description="Disordered" evidence="2">
    <location>
        <begin position="1"/>
        <end position="27"/>
    </location>
</feature>
<feature type="domain" description="Reverse transcriptase/retrotransposon-derived protein RNase H-like" evidence="4">
    <location>
        <begin position="418"/>
        <end position="512"/>
    </location>
</feature>
<dbReference type="InterPro" id="IPR043128">
    <property type="entry name" value="Rev_trsase/Diguanyl_cyclase"/>
</dbReference>
<sequence>MTPQEDQGIPIGANTRNAMPMRPPYQDFRVQPNHPRFGMPLGEPYEPRQGRLHGDGFVNLIKEPRLGGMNARPIPHYGGPLGALVEEPWLGRRPPRQGAQWGHDEYEEAWFDLGGGKGDNGRPRQCSQQATARSDYKVSDSKQVSTRPPMAVQRLTPMQMSEKRTKVLCYHCDDKWSVGHKCNSMRLLVMEKEQEKEEDLSLPMQALFKEFPKVFEEPKGLPPRRGHEHQILLKEGVPPHCQRPYRQMGAGGCVDYRGLNKETIKDKFPIPVVNELLDELQGAVVFSKLDLRFSYHQTRMKEEDIEKTAFKTHEGHYKYLVMPSGLTNAPSTFQDLKNEMSKCVFTAKEVEYLGHIYGEGVKIAAKKIVAMKEWPTPKSLKALKGFLGLTSYYRKFIKGYGQISFPLTALFKNDAFLWSDKAEKAFEDLKAIVSQPLVLDLPDFSQTFVVECDASGFGIGAILMQGGMPLAYYSQALKGKNLFLLTYEKELLALVLAVKKWRPYLFATTFTIKIDQQSLKYILEQIVVEKEIALLQAQVQGSLCAISFPSPTWLEDLKASYEEDEDTKALMSRLKEGEGSKGHYTLSQGLLLYKGGFYLGKEGSMKTKVLALVHDSPLGGHSSYLKSLHKAKRDWYWQDDNLVAAQGRMKLQAHKYRLERQFEVGDWVFLRLQPFKQKTMQKKYGKLGRKFYVPYKVIQKIGKVCYKLELLEEASIHLVFHVSFLKAKLGQSITPIPRLPPVDVVGYLTPEPTRILDTRSIKKRRLATCSE</sequence>
<dbReference type="Pfam" id="PF17919">
    <property type="entry name" value="RT_RNaseH_2"/>
    <property type="match status" value="1"/>
</dbReference>
<dbReference type="InterPro" id="IPR056924">
    <property type="entry name" value="SH3_Tf2-1"/>
</dbReference>
<dbReference type="InterPro" id="IPR050951">
    <property type="entry name" value="Retrovirus_Pol_polyprotein"/>
</dbReference>
<dbReference type="Gene3D" id="3.30.70.270">
    <property type="match status" value="2"/>
</dbReference>
<dbReference type="InterPro" id="IPR000477">
    <property type="entry name" value="RT_dom"/>
</dbReference>
<dbReference type="FunFam" id="3.30.70.270:FF:000020">
    <property type="entry name" value="Transposon Tf2-6 polyprotein-like Protein"/>
    <property type="match status" value="1"/>
</dbReference>
<dbReference type="AlphaFoldDB" id="A0A2N9ECI5"/>
<evidence type="ECO:0000313" key="6">
    <source>
        <dbReference type="EMBL" id="SPC72391.1"/>
    </source>
</evidence>
<gene>
    <name evidence="6" type="ORF">FSB_LOCUS273</name>
</gene>
<accession>A0A2N9ECI5</accession>
<evidence type="ECO:0000259" key="3">
    <source>
        <dbReference type="Pfam" id="PF00078"/>
    </source>
</evidence>
<reference evidence="6" key="1">
    <citation type="submission" date="2018-02" db="EMBL/GenBank/DDBJ databases">
        <authorList>
            <person name="Cohen D.B."/>
            <person name="Kent A.D."/>
        </authorList>
    </citation>
    <scope>NUCLEOTIDE SEQUENCE</scope>
</reference>
<organism evidence="6">
    <name type="scientific">Fagus sylvatica</name>
    <name type="common">Beechnut</name>
    <dbReference type="NCBI Taxonomy" id="28930"/>
    <lineage>
        <taxon>Eukaryota</taxon>
        <taxon>Viridiplantae</taxon>
        <taxon>Streptophyta</taxon>
        <taxon>Embryophyta</taxon>
        <taxon>Tracheophyta</taxon>
        <taxon>Spermatophyta</taxon>
        <taxon>Magnoliopsida</taxon>
        <taxon>eudicotyledons</taxon>
        <taxon>Gunneridae</taxon>
        <taxon>Pentapetalae</taxon>
        <taxon>rosids</taxon>
        <taxon>fabids</taxon>
        <taxon>Fagales</taxon>
        <taxon>Fagaceae</taxon>
        <taxon>Fagus</taxon>
    </lineage>
</organism>
<feature type="domain" description="Reverse transcriptase" evidence="3">
    <location>
        <begin position="253"/>
        <end position="342"/>
    </location>
</feature>
<feature type="domain" description="Tf2-1-like SH3-like" evidence="5">
    <location>
        <begin position="665"/>
        <end position="727"/>
    </location>
</feature>
<dbReference type="EMBL" id="OIVN01000003">
    <property type="protein sequence ID" value="SPC72391.1"/>
    <property type="molecule type" value="Genomic_DNA"/>
</dbReference>
<dbReference type="PANTHER" id="PTHR37984">
    <property type="entry name" value="PROTEIN CBG26694"/>
    <property type="match status" value="1"/>
</dbReference>
<dbReference type="Pfam" id="PF00078">
    <property type="entry name" value="RVT_1"/>
    <property type="match status" value="1"/>
</dbReference>